<accession>A0A8H4QSW1</accession>
<evidence type="ECO:0000313" key="1">
    <source>
        <dbReference type="EMBL" id="KAF4616757.1"/>
    </source>
</evidence>
<keyword evidence="2" id="KW-1185">Reference proteome</keyword>
<dbReference type="EMBL" id="JAACJL010000031">
    <property type="protein sequence ID" value="KAF4616757.1"/>
    <property type="molecule type" value="Genomic_DNA"/>
</dbReference>
<dbReference type="CDD" id="cd11296">
    <property type="entry name" value="O-FucT_like"/>
    <property type="match status" value="1"/>
</dbReference>
<name>A0A8H4QSW1_9AGAR</name>
<protein>
    <submittedName>
        <fullName evidence="1">Uncharacterized protein</fullName>
    </submittedName>
</protein>
<organism evidence="1 2">
    <name type="scientific">Agrocybe pediades</name>
    <dbReference type="NCBI Taxonomy" id="84607"/>
    <lineage>
        <taxon>Eukaryota</taxon>
        <taxon>Fungi</taxon>
        <taxon>Dikarya</taxon>
        <taxon>Basidiomycota</taxon>
        <taxon>Agaricomycotina</taxon>
        <taxon>Agaricomycetes</taxon>
        <taxon>Agaricomycetidae</taxon>
        <taxon>Agaricales</taxon>
        <taxon>Agaricineae</taxon>
        <taxon>Strophariaceae</taxon>
        <taxon>Agrocybe</taxon>
    </lineage>
</organism>
<dbReference type="AlphaFoldDB" id="A0A8H4QSW1"/>
<sequence>MSTSLPGSPSFRPARSRSGRFSFFDLFRGSSSPSLTGKNRGKGYRAYNSTKSPRRWWYAGAIVFLLFIFVRYHRSTTPIDLDVPPTWEKLWQYEKDLPQHNLDLPFPEGRHGRYVYFENQIQRLGWNNQLNEVLMNTWLAYRSKRAYVFHHYWWKHEYYPWPRAKARGGKFWGKWPPITPANALLAGPSVGGPWGPGDDAPRSVNIEYFNKVCPKSERRIVNTNDVKPAIMWEAGDVIFDAWEKLLRDAPERCIVVQAASRKIDGYPQVFDLFLWGSDRILPLWEGFKNSPVSKYLGTSPIVKSAVDRNEYLFHPRGPRSSVPASNNPYDRMLAIHLRRGDYKEACMGLANWNSTFYSWNLLPELPDKFSTPPGYTWGKNTPENIEIYFEHCFPTDNFILEKIRSSRRDYINAAKPGEHRVLDVLFFLTNDKSGWVESLKEKFRQEGWYTIVTTHDLQLDQEQKEVGMVVDMELAMKAAVFIGNGWSSFTSNIVHRRMLDGKEPISTCFY</sequence>
<evidence type="ECO:0000313" key="2">
    <source>
        <dbReference type="Proteomes" id="UP000521872"/>
    </source>
</evidence>
<dbReference type="Proteomes" id="UP000521872">
    <property type="component" value="Unassembled WGS sequence"/>
</dbReference>
<proteinExistence type="predicted"/>
<dbReference type="Gene3D" id="3.40.50.11350">
    <property type="match status" value="1"/>
</dbReference>
<gene>
    <name evidence="1" type="ORF">D9613_008460</name>
</gene>
<comment type="caution">
    <text evidence="1">The sequence shown here is derived from an EMBL/GenBank/DDBJ whole genome shotgun (WGS) entry which is preliminary data.</text>
</comment>
<reference evidence="1 2" key="1">
    <citation type="submission" date="2019-12" db="EMBL/GenBank/DDBJ databases">
        <authorList>
            <person name="Floudas D."/>
            <person name="Bentzer J."/>
            <person name="Ahren D."/>
            <person name="Johansson T."/>
            <person name="Persson P."/>
            <person name="Tunlid A."/>
        </authorList>
    </citation>
    <scope>NUCLEOTIDE SEQUENCE [LARGE SCALE GENOMIC DNA]</scope>
    <source>
        <strain evidence="1 2">CBS 102.39</strain>
    </source>
</reference>